<keyword evidence="4 5" id="KW-0472">Membrane</keyword>
<dbReference type="PANTHER" id="PTHR11662:SF399">
    <property type="entry name" value="FI19708P1-RELATED"/>
    <property type="match status" value="1"/>
</dbReference>
<evidence type="ECO:0000256" key="5">
    <source>
        <dbReference type="SAM" id="Phobius"/>
    </source>
</evidence>
<keyword evidence="8" id="KW-1185">Reference proteome</keyword>
<evidence type="ECO:0000256" key="2">
    <source>
        <dbReference type="ARBA" id="ARBA00022692"/>
    </source>
</evidence>
<comment type="caution">
    <text evidence="7">The sequence shown here is derived from an EMBL/GenBank/DDBJ whole genome shotgun (WGS) entry which is preliminary data.</text>
</comment>
<organism evidence="7 8">
    <name type="scientific">Paraburkholderia graminis (strain ATCC 700544 / DSM 17151 / LMG 18924 / NCIMB 13744 / C4D1M)</name>
    <dbReference type="NCBI Taxonomy" id="396598"/>
    <lineage>
        <taxon>Bacteria</taxon>
        <taxon>Pseudomonadati</taxon>
        <taxon>Pseudomonadota</taxon>
        <taxon>Betaproteobacteria</taxon>
        <taxon>Burkholderiales</taxon>
        <taxon>Burkholderiaceae</taxon>
        <taxon>Paraburkholderia</taxon>
    </lineage>
</organism>
<dbReference type="GO" id="GO:0016020">
    <property type="term" value="C:membrane"/>
    <property type="evidence" value="ECO:0007669"/>
    <property type="project" value="UniProtKB-SubCell"/>
</dbReference>
<keyword evidence="2 5" id="KW-0812">Transmembrane</keyword>
<evidence type="ECO:0000313" key="7">
    <source>
        <dbReference type="EMBL" id="EDT08293.1"/>
    </source>
</evidence>
<feature type="transmembrane region" description="Helical" evidence="5">
    <location>
        <begin position="271"/>
        <end position="292"/>
    </location>
</feature>
<sequence>MIATVNYVDRGALSFASEHIIGAFGFDSAQWGEILGFFGYGYMFGALIGGVLLDRWGARKVWIVAGVAWSIFEGGTAIAGELGLTLFGGSALAGFAVMRSIFGFSEGPAFSSINKTIVRWAAPSERAMLSSFALASTPFGAMLAAPITVGLLTATGNWRMTFAILGAGSLLLIAVFAWVFTDSPEESHRVNAAELQKIRHDGPTVSPTAPLPDSNEEIPGWLSFFSSRTLVCNAIGYFAFLYVTFLLLTWTPKYLQNQFHYSLSSLSYVGVIPWLGSCLAVLIGGRLSDLILTKTGDLRIARSQFAAACLLLAGVCFLLIPKAGSAAGVLALMTIANALNTLPNAVYWVVVLDTAPRARIGTFSGMTHFIANISSVAAPTLTGYLVKVNGYNAMFFAAGLVSLVGMIAMLAVVPGVFVKRKPAHVPPDALRAEIPDNGKRTS</sequence>
<dbReference type="PANTHER" id="PTHR11662">
    <property type="entry name" value="SOLUTE CARRIER FAMILY 17"/>
    <property type="match status" value="1"/>
</dbReference>
<dbReference type="InterPro" id="IPR036259">
    <property type="entry name" value="MFS_trans_sf"/>
</dbReference>
<dbReference type="RefSeq" id="WP_006051546.1">
    <property type="nucleotide sequence ID" value="NZ_ABLD01000019.1"/>
</dbReference>
<dbReference type="PROSITE" id="PS50850">
    <property type="entry name" value="MFS"/>
    <property type="match status" value="1"/>
</dbReference>
<feature type="transmembrane region" description="Helical" evidence="5">
    <location>
        <begin position="230"/>
        <end position="251"/>
    </location>
</feature>
<comment type="subcellular location">
    <subcellularLocation>
        <location evidence="1">Membrane</location>
        <topology evidence="1">Multi-pass membrane protein</topology>
    </subcellularLocation>
</comment>
<protein>
    <submittedName>
        <fullName evidence="7">Major facilitator superfamily MFS_1</fullName>
    </submittedName>
</protein>
<feature type="transmembrane region" description="Helical" evidence="5">
    <location>
        <begin position="393"/>
        <end position="418"/>
    </location>
</feature>
<gene>
    <name evidence="7" type="ORF">BgramDRAFT_4975</name>
</gene>
<evidence type="ECO:0000256" key="4">
    <source>
        <dbReference type="ARBA" id="ARBA00023136"/>
    </source>
</evidence>
<feature type="transmembrane region" description="Helical" evidence="5">
    <location>
        <begin position="158"/>
        <end position="180"/>
    </location>
</feature>
<proteinExistence type="predicted"/>
<dbReference type="SUPFAM" id="SSF103473">
    <property type="entry name" value="MFS general substrate transporter"/>
    <property type="match status" value="1"/>
</dbReference>
<name>B1G6L4_PARG4</name>
<evidence type="ECO:0000256" key="3">
    <source>
        <dbReference type="ARBA" id="ARBA00022989"/>
    </source>
</evidence>
<dbReference type="InterPro" id="IPR020846">
    <property type="entry name" value="MFS_dom"/>
</dbReference>
<dbReference type="InterPro" id="IPR050382">
    <property type="entry name" value="MFS_Na/Anion_cotransporter"/>
</dbReference>
<reference evidence="7 8" key="1">
    <citation type="submission" date="2008-03" db="EMBL/GenBank/DDBJ databases">
        <title>Sequencing of the draft genome and assembly of Burkholderia graminis C4D1M.</title>
        <authorList>
            <consortium name="US DOE Joint Genome Institute (JGI-PGF)"/>
            <person name="Copeland A."/>
            <person name="Lucas S."/>
            <person name="Lapidus A."/>
            <person name="Glavina del Rio T."/>
            <person name="Dalin E."/>
            <person name="Tice H."/>
            <person name="Bruce D."/>
            <person name="Goodwin L."/>
            <person name="Pitluck S."/>
            <person name="Larimer F."/>
            <person name="Land M.L."/>
            <person name="Hauser L."/>
            <person name="Tiedje J."/>
            <person name="Richardson P."/>
        </authorList>
    </citation>
    <scope>NUCLEOTIDE SEQUENCE [LARGE SCALE GENOMIC DNA]</scope>
    <source>
        <strain evidence="8">ATCC 700544 / DSM 17151 / LMG 18924 / NCIMB 13744 / C4D1M</strain>
    </source>
</reference>
<dbReference type="Pfam" id="PF07690">
    <property type="entry name" value="MFS_1"/>
    <property type="match status" value="1"/>
</dbReference>
<dbReference type="Proteomes" id="UP000005045">
    <property type="component" value="Unassembled WGS sequence"/>
</dbReference>
<feature type="transmembrane region" description="Helical" evidence="5">
    <location>
        <begin position="326"/>
        <end position="350"/>
    </location>
</feature>
<dbReference type="InterPro" id="IPR011701">
    <property type="entry name" value="MFS"/>
</dbReference>
<feature type="transmembrane region" description="Helical" evidence="5">
    <location>
        <begin position="304"/>
        <end position="320"/>
    </location>
</feature>
<evidence type="ECO:0000256" key="1">
    <source>
        <dbReference type="ARBA" id="ARBA00004141"/>
    </source>
</evidence>
<feature type="transmembrane region" description="Helical" evidence="5">
    <location>
        <begin position="34"/>
        <end position="54"/>
    </location>
</feature>
<feature type="transmembrane region" description="Helical" evidence="5">
    <location>
        <begin position="362"/>
        <end position="381"/>
    </location>
</feature>
<accession>B1G6L4</accession>
<evidence type="ECO:0000313" key="8">
    <source>
        <dbReference type="Proteomes" id="UP000005045"/>
    </source>
</evidence>
<dbReference type="Gene3D" id="1.20.1250.20">
    <property type="entry name" value="MFS general substrate transporter like domains"/>
    <property type="match status" value="2"/>
</dbReference>
<feature type="transmembrane region" description="Helical" evidence="5">
    <location>
        <begin position="127"/>
        <end position="152"/>
    </location>
</feature>
<dbReference type="AlphaFoldDB" id="B1G6L4"/>
<evidence type="ECO:0000259" key="6">
    <source>
        <dbReference type="PROSITE" id="PS50850"/>
    </source>
</evidence>
<feature type="domain" description="Major facilitator superfamily (MFS) profile" evidence="6">
    <location>
        <begin position="1"/>
        <end position="417"/>
    </location>
</feature>
<dbReference type="EMBL" id="ABLD01000019">
    <property type="protein sequence ID" value="EDT08293.1"/>
    <property type="molecule type" value="Genomic_DNA"/>
</dbReference>
<keyword evidence="3 5" id="KW-1133">Transmembrane helix</keyword>
<feature type="transmembrane region" description="Helical" evidence="5">
    <location>
        <begin position="61"/>
        <end position="80"/>
    </location>
</feature>
<dbReference type="OrthoDB" id="9085252at2"/>
<dbReference type="GO" id="GO:0022857">
    <property type="term" value="F:transmembrane transporter activity"/>
    <property type="evidence" value="ECO:0007669"/>
    <property type="project" value="InterPro"/>
</dbReference>